<evidence type="ECO:0000256" key="2">
    <source>
        <dbReference type="ARBA" id="ARBA00022679"/>
    </source>
</evidence>
<proteinExistence type="predicted"/>
<dbReference type="GO" id="GO:1901137">
    <property type="term" value="P:carbohydrate derivative biosynthetic process"/>
    <property type="evidence" value="ECO:0007669"/>
    <property type="project" value="UniProtKB-ARBA"/>
</dbReference>
<evidence type="ECO:0000259" key="3">
    <source>
        <dbReference type="Pfam" id="PF00534"/>
    </source>
</evidence>
<dbReference type="RefSeq" id="WP_091121096.1">
    <property type="nucleotide sequence ID" value="NZ_FOLB01000003.1"/>
</dbReference>
<keyword evidence="6" id="KW-1185">Reference proteome</keyword>
<name>A0A1I1FUJ7_9ACTN</name>
<protein>
    <submittedName>
        <fullName evidence="5">Glycosyltransferase involved in cell wall bisynthesis</fullName>
    </submittedName>
</protein>
<dbReference type="PANTHER" id="PTHR45947">
    <property type="entry name" value="SULFOQUINOVOSYL TRANSFERASE SQD2"/>
    <property type="match status" value="1"/>
</dbReference>
<dbReference type="InterPro" id="IPR050194">
    <property type="entry name" value="Glycosyltransferase_grp1"/>
</dbReference>
<feature type="domain" description="Glycosyltransferase subfamily 4-like N-terminal" evidence="4">
    <location>
        <begin position="28"/>
        <end position="187"/>
    </location>
</feature>
<dbReference type="AlphaFoldDB" id="A0A1I1FUJ7"/>
<accession>A0A1I1FUJ7</accession>
<keyword evidence="2 5" id="KW-0808">Transferase</keyword>
<dbReference type="Pfam" id="PF00534">
    <property type="entry name" value="Glycos_transf_1"/>
    <property type="match status" value="1"/>
</dbReference>
<gene>
    <name evidence="5" type="ORF">SAMN04487968_103123</name>
</gene>
<dbReference type="EMBL" id="FOLB01000003">
    <property type="protein sequence ID" value="SFC02696.1"/>
    <property type="molecule type" value="Genomic_DNA"/>
</dbReference>
<dbReference type="SUPFAM" id="SSF53756">
    <property type="entry name" value="UDP-Glycosyltransferase/glycogen phosphorylase"/>
    <property type="match status" value="1"/>
</dbReference>
<dbReference type="OrthoDB" id="9806887at2"/>
<reference evidence="5 6" key="1">
    <citation type="submission" date="2016-10" db="EMBL/GenBank/DDBJ databases">
        <authorList>
            <person name="de Groot N.N."/>
        </authorList>
    </citation>
    <scope>NUCLEOTIDE SEQUENCE [LARGE SCALE GENOMIC DNA]</scope>
    <source>
        <strain evidence="5 6">CGMCC 1.7056</strain>
    </source>
</reference>
<evidence type="ECO:0000313" key="5">
    <source>
        <dbReference type="EMBL" id="SFC02696.1"/>
    </source>
</evidence>
<dbReference type="PANTHER" id="PTHR45947:SF3">
    <property type="entry name" value="SULFOQUINOVOSYL TRANSFERASE SQD2"/>
    <property type="match status" value="1"/>
</dbReference>
<evidence type="ECO:0000259" key="4">
    <source>
        <dbReference type="Pfam" id="PF13439"/>
    </source>
</evidence>
<keyword evidence="1" id="KW-0328">Glycosyltransferase</keyword>
<dbReference type="STRING" id="574651.SAMN04487968_103123"/>
<evidence type="ECO:0000256" key="1">
    <source>
        <dbReference type="ARBA" id="ARBA00022676"/>
    </source>
</evidence>
<dbReference type="Proteomes" id="UP000198832">
    <property type="component" value="Unassembled WGS sequence"/>
</dbReference>
<evidence type="ECO:0000313" key="6">
    <source>
        <dbReference type="Proteomes" id="UP000198832"/>
    </source>
</evidence>
<dbReference type="Gene3D" id="3.40.50.2000">
    <property type="entry name" value="Glycogen Phosphorylase B"/>
    <property type="match status" value="2"/>
</dbReference>
<feature type="domain" description="Glycosyl transferase family 1" evidence="3">
    <location>
        <begin position="192"/>
        <end position="351"/>
    </location>
</feature>
<dbReference type="InterPro" id="IPR001296">
    <property type="entry name" value="Glyco_trans_1"/>
</dbReference>
<sequence>MRSGGGAFWAGRRVVLMTWRDTGNPEGGGAEVYLEQVAHGLVELGAEVTCFTATYDGAPADELVDGVRYVRRGGKLSVYLWGMLLLLTGRLGRPDVVVDVQNGLPFFTRLVTRRPVVVLVHHVHREQWPVVYPGAKGRVGWWIESRLAPRLYRACQYVAVSRATRAELNRYRVSPDRIAVVHNGTDLGIDAHPSKTSHPSICVVGRLVPHKRVEHAIDAAVRLREEFDGLRLTIVGSGWWEDELKAHAAERGAGDTVEFLGHVDDQTKLAVYERSWVLAVPSLKEGWGLVITEAGRCSTPSVAYRAAGGTTESIVDGVSGLLVEDQAEFDDRLREVLADEVLRKQLGEGAYWHAAAHTWDQSRLNFAAVLKAAVCGERVAVSD</sequence>
<dbReference type="InterPro" id="IPR028098">
    <property type="entry name" value="Glyco_trans_4-like_N"/>
</dbReference>
<dbReference type="Pfam" id="PF13439">
    <property type="entry name" value="Glyco_transf_4"/>
    <property type="match status" value="1"/>
</dbReference>
<dbReference type="GO" id="GO:0016758">
    <property type="term" value="F:hexosyltransferase activity"/>
    <property type="evidence" value="ECO:0007669"/>
    <property type="project" value="TreeGrafter"/>
</dbReference>
<organism evidence="5 6">
    <name type="scientific">Nocardioides terrae</name>
    <dbReference type="NCBI Taxonomy" id="574651"/>
    <lineage>
        <taxon>Bacteria</taxon>
        <taxon>Bacillati</taxon>
        <taxon>Actinomycetota</taxon>
        <taxon>Actinomycetes</taxon>
        <taxon>Propionibacteriales</taxon>
        <taxon>Nocardioidaceae</taxon>
        <taxon>Nocardioides</taxon>
    </lineage>
</organism>
<dbReference type="CDD" id="cd03801">
    <property type="entry name" value="GT4_PimA-like"/>
    <property type="match status" value="1"/>
</dbReference>